<organism evidence="2">
    <name type="scientific">Sinorhizobium medicae</name>
    <dbReference type="NCBI Taxonomy" id="110321"/>
    <lineage>
        <taxon>Bacteria</taxon>
        <taxon>Pseudomonadati</taxon>
        <taxon>Pseudomonadota</taxon>
        <taxon>Alphaproteobacteria</taxon>
        <taxon>Hyphomicrobiales</taxon>
        <taxon>Rhizobiaceae</taxon>
        <taxon>Sinorhizobium/Ensifer group</taxon>
        <taxon>Sinorhizobium</taxon>
    </lineage>
</organism>
<dbReference type="GO" id="GO:0009239">
    <property type="term" value="P:enterobactin biosynthetic process"/>
    <property type="evidence" value="ECO:0007669"/>
    <property type="project" value="TreeGrafter"/>
</dbReference>
<dbReference type="SUPFAM" id="SSF56801">
    <property type="entry name" value="Acetyl-CoA synthetase-like"/>
    <property type="match status" value="1"/>
</dbReference>
<dbReference type="EMBL" id="CABFNB010000093">
    <property type="protein sequence ID" value="VTZ61622.1"/>
    <property type="molecule type" value="Genomic_DNA"/>
</dbReference>
<feature type="domain" description="AMP-dependent synthetase/ligase" evidence="1">
    <location>
        <begin position="15"/>
        <end position="106"/>
    </location>
</feature>
<reference evidence="2" key="1">
    <citation type="submission" date="2019-06" db="EMBL/GenBank/DDBJ databases">
        <authorList>
            <person name="Le Quere A."/>
            <person name="Colella S."/>
        </authorList>
    </citation>
    <scope>NUCLEOTIDE SEQUENCE</scope>
    <source>
        <strain evidence="2">EmedicaeMD41</strain>
    </source>
</reference>
<protein>
    <submittedName>
        <fullName evidence="2">Putative peptide synthetase protein</fullName>
    </submittedName>
</protein>
<dbReference type="GO" id="GO:0031177">
    <property type="term" value="F:phosphopantetheine binding"/>
    <property type="evidence" value="ECO:0007669"/>
    <property type="project" value="TreeGrafter"/>
</dbReference>
<accession>A0A508WW11</accession>
<gene>
    <name evidence="2" type="ORF">EMEDMD4_280149</name>
</gene>
<dbReference type="Proteomes" id="UP000507954">
    <property type="component" value="Unassembled WGS sequence"/>
</dbReference>
<dbReference type="GO" id="GO:0005829">
    <property type="term" value="C:cytosol"/>
    <property type="evidence" value="ECO:0007669"/>
    <property type="project" value="TreeGrafter"/>
</dbReference>
<dbReference type="Pfam" id="PF00501">
    <property type="entry name" value="AMP-binding"/>
    <property type="match status" value="1"/>
</dbReference>
<dbReference type="InterPro" id="IPR000873">
    <property type="entry name" value="AMP-dep_synth/lig_dom"/>
</dbReference>
<dbReference type="Gene3D" id="2.30.38.10">
    <property type="entry name" value="Luciferase, Domain 3"/>
    <property type="match status" value="1"/>
</dbReference>
<dbReference type="PANTHER" id="PTHR45527">
    <property type="entry name" value="NONRIBOSOMAL PEPTIDE SYNTHETASE"/>
    <property type="match status" value="1"/>
</dbReference>
<dbReference type="Gene3D" id="3.40.50.980">
    <property type="match status" value="1"/>
</dbReference>
<dbReference type="GO" id="GO:0009366">
    <property type="term" value="C:enterobactin synthetase complex"/>
    <property type="evidence" value="ECO:0007669"/>
    <property type="project" value="TreeGrafter"/>
</dbReference>
<dbReference type="RefSeq" id="WP_018207859.1">
    <property type="nucleotide sequence ID" value="NZ_CABFNB010000093.1"/>
</dbReference>
<sequence>MLVEAGWQGTPEFKMLCGGEALNSALAADLLTRGGELWNLYGPTETTIWSAALCVEPSLLDPPSVPVGGPISNTQIYILDAHGAPVPIGVTGELYTSGAGVARGYLNRPKGSKPFSALRRSARQAILT</sequence>
<proteinExistence type="predicted"/>
<dbReference type="AlphaFoldDB" id="A0A508WW11"/>
<dbReference type="PANTHER" id="PTHR45527:SF1">
    <property type="entry name" value="FATTY ACID SYNTHASE"/>
    <property type="match status" value="1"/>
</dbReference>
<evidence type="ECO:0000259" key="1">
    <source>
        <dbReference type="Pfam" id="PF00501"/>
    </source>
</evidence>
<evidence type="ECO:0000313" key="2">
    <source>
        <dbReference type="EMBL" id="VTZ61622.1"/>
    </source>
</evidence>
<name>A0A508WW11_9HYPH</name>
<dbReference type="GO" id="GO:0047527">
    <property type="term" value="F:2,3-dihydroxybenzoate-serine ligase activity"/>
    <property type="evidence" value="ECO:0007669"/>
    <property type="project" value="TreeGrafter"/>
</dbReference>
<dbReference type="GO" id="GO:0043041">
    <property type="term" value="P:amino acid activation for nonribosomal peptide biosynthetic process"/>
    <property type="evidence" value="ECO:0007669"/>
    <property type="project" value="TreeGrafter"/>
</dbReference>